<dbReference type="EMBL" id="CP000125">
    <property type="protein sequence ID" value="ABA52592.1"/>
    <property type="molecule type" value="Genomic_DNA"/>
</dbReference>
<feature type="region of interest" description="Disordered" evidence="1">
    <location>
        <begin position="520"/>
        <end position="591"/>
    </location>
</feature>
<feature type="region of interest" description="Disordered" evidence="1">
    <location>
        <begin position="416"/>
        <end position="471"/>
    </location>
</feature>
<feature type="region of interest" description="Disordered" evidence="1">
    <location>
        <begin position="705"/>
        <end position="758"/>
    </location>
</feature>
<sequence>MRGQSVLVVRLPPLTVRRSPFAVRRSPFAVRRSSCAVRRYQPTARYPPCPSPVAFACRSLLPAHYPLPLRPFIPSHLLSPFDRVQSPASSPRPAARRSANAARLPGRGGPARQPPVPDMMRTGRAHSAHSRIRARRAPSECRAITRANMEEFAMRCSPTAPARNRSCQARTRDVRPGRRLRVPRDRPMHVYAHVDTQSRRKLTRKEAQCMNRSHSMPAWPGGGPRRQHARPARQAPRRRHAAATQRARLRRRQAACRRQRAMTSPACASPTARRPIRREHPRGLQHRDANAHWHGRIEACFIGARLGSRMPPPRAPHRAAPASIGGRGTLLRLARGVVSVTVTVVVRVPPRGLAARLAQRPRPQRELQIGVRKPLELVLRRILDADQPVARGFRRRDQLVELQMQRDAVPILVALEQEHHQKRDDRRTGVDDELPRVGEMDERPAREPSDRDRDRDAERDGRAGPLRDARGEPLECLRDRVAARRSRRVAPLRDVPALLFVVRLAHDPLSMKAAKRSSVAARSRVAGGGAPPAPHARTGSKRRAAAARRGTRMARQGGGDARPSTKRRRDNGRPSTLARPAFAAPPAKHAAAPIKERATIVCRRGARMPLVARTLSRGSPPGGIIRCGEAPLDAARRALEEQTRLAGLELMYFFHVDGHAKRPPVFVASVPPGMRACPSREVARGRRSSADALARVPVRACDNAHARHRRPARERGRRAARARRTARRVTCARSRRRRAPCRGTPSMTSTRRTAAPAA</sequence>
<dbReference type="HOGENOM" id="CLU_367500_0_0_4"/>
<reference evidence="2 3" key="1">
    <citation type="submission" date="2005-09" db="EMBL/GenBank/DDBJ databases">
        <authorList>
            <person name="Woods D.E."/>
            <person name="Nierman W.C."/>
        </authorList>
    </citation>
    <scope>NUCLEOTIDE SEQUENCE [LARGE SCALE GENOMIC DNA]</scope>
    <source>
        <strain evidence="2 3">1710b</strain>
    </source>
</reference>
<feature type="compositionally biased region" description="Basic residues" evidence="1">
    <location>
        <begin position="123"/>
        <end position="136"/>
    </location>
</feature>
<dbReference type="GO" id="GO:0016787">
    <property type="term" value="F:hydrolase activity"/>
    <property type="evidence" value="ECO:0007669"/>
    <property type="project" value="UniProtKB-KW"/>
</dbReference>
<dbReference type="SUPFAM" id="SSF55811">
    <property type="entry name" value="Nudix"/>
    <property type="match status" value="1"/>
</dbReference>
<feature type="compositionally biased region" description="Basic residues" evidence="1">
    <location>
        <begin position="538"/>
        <end position="552"/>
    </location>
</feature>
<feature type="compositionally biased region" description="Low complexity" evidence="1">
    <location>
        <begin position="86"/>
        <end position="105"/>
    </location>
</feature>
<evidence type="ECO:0000313" key="2">
    <source>
        <dbReference type="EMBL" id="ABA52592.1"/>
    </source>
</evidence>
<keyword evidence="2" id="KW-0378">Hydrolase</keyword>
<feature type="compositionally biased region" description="Low complexity" evidence="1">
    <location>
        <begin position="578"/>
        <end position="591"/>
    </location>
</feature>
<evidence type="ECO:0000256" key="1">
    <source>
        <dbReference type="SAM" id="MobiDB-lite"/>
    </source>
</evidence>
<protein>
    <submittedName>
        <fullName evidence="2">Hydrolase, NUDIX family domain protein</fullName>
    </submittedName>
</protein>
<feature type="region of interest" description="Disordered" evidence="1">
    <location>
        <begin position="83"/>
        <end position="138"/>
    </location>
</feature>
<accession>Q3JLJ3</accession>
<organism evidence="2 3">
    <name type="scientific">Burkholderia pseudomallei (strain 1710b)</name>
    <dbReference type="NCBI Taxonomy" id="320372"/>
    <lineage>
        <taxon>Bacteria</taxon>
        <taxon>Pseudomonadati</taxon>
        <taxon>Pseudomonadota</taxon>
        <taxon>Betaproteobacteria</taxon>
        <taxon>Burkholderiales</taxon>
        <taxon>Burkholderiaceae</taxon>
        <taxon>Burkholderia</taxon>
        <taxon>pseudomallei group</taxon>
    </lineage>
</organism>
<dbReference type="Gene3D" id="3.90.79.10">
    <property type="entry name" value="Nucleoside Triphosphate Pyrophosphohydrolase"/>
    <property type="match status" value="1"/>
</dbReference>
<evidence type="ECO:0000313" key="3">
    <source>
        <dbReference type="Proteomes" id="UP000002700"/>
    </source>
</evidence>
<feature type="compositionally biased region" description="Basic residues" evidence="1">
    <location>
        <begin position="706"/>
        <end position="727"/>
    </location>
</feature>
<dbReference type="KEGG" id="bpm:BURPS1710b_A0401"/>
<dbReference type="Proteomes" id="UP000002700">
    <property type="component" value="Chromosome II"/>
</dbReference>
<proteinExistence type="predicted"/>
<dbReference type="InterPro" id="IPR015797">
    <property type="entry name" value="NUDIX_hydrolase-like_dom_sf"/>
</dbReference>
<feature type="compositionally biased region" description="Basic residues" evidence="1">
    <location>
        <begin position="225"/>
        <end position="245"/>
    </location>
</feature>
<feature type="region of interest" description="Disordered" evidence="1">
    <location>
        <begin position="210"/>
        <end position="245"/>
    </location>
</feature>
<dbReference type="AlphaFoldDB" id="Q3JLJ3"/>
<name>Q3JLJ3_BURP1</name>
<gene>
    <name evidence="2" type="ordered locus">BURPS1710b_A0401</name>
</gene>
<dbReference type="CDD" id="cd04667">
    <property type="entry name" value="NUDIX_Hydrolase"/>
    <property type="match status" value="1"/>
</dbReference>
<dbReference type="EnsemblBacteria" id="ABA52592">
    <property type="protein sequence ID" value="ABA52592"/>
    <property type="gene ID" value="BURPS1710b_A0401"/>
</dbReference>